<dbReference type="AlphaFoldDB" id="A0A9K3CX09"/>
<evidence type="ECO:0000313" key="2">
    <source>
        <dbReference type="Proteomes" id="UP000265618"/>
    </source>
</evidence>
<dbReference type="EMBL" id="BDIP01001254">
    <property type="protein sequence ID" value="GIQ83975.1"/>
    <property type="molecule type" value="Genomic_DNA"/>
</dbReference>
<accession>A0A9K3CX09</accession>
<dbReference type="Proteomes" id="UP000265618">
    <property type="component" value="Unassembled WGS sequence"/>
</dbReference>
<sequence>GLVPGSTYYVEEDGTVTTSVTPVLAGLAVSETELQVAPASAQSALGEVAIVGGHIDGTAIGGTTPAAGAFSDLTVGTYSLPSLDGTAGQVLLTDGAGSADWADVPTAGGLSLTARGAVTAGDALVLNQDGTVSSVSEYPSGYGVSTDIGRTFRGSRVSLAANGDGVLAVYQDNTTQQGYARFITVDGESVIYGTEVMFAPATDLPMRPKAVYDQAHDSFVIVYNNELSSGDEGTAVVATVSTAGDITCGTPVVFSAVPGRETQITYDSHAEKVVIAHVTRVNTAYVLTGTVSGSTITFGTPTLVPDSVEYNVGIHYHAAHNMSVLLYRDNGNSDYGTARLCSVSGTSVFLGSDTVFNSVMTKETDLAIDPVTLSMVVVYKEVGGSTTGQARVATISGGVISFGAAYQFSTGNIGKPAVVYDPQTAQMLIVFADNANSYYGSSVSAVVSGNTLTYGTTTVFETSDCDDAPTAVYNHASQCMVVSHNIYSTHQGYALTYHTDVWSNLTSGSLIGLATASASDRQDVHIGTSGTVVGNQSGLIVGKDYYVLQNGSLSLSMATSPSQFVGTALSTTELVVANLPSGRVFADVNVPITAPAAESLATGDAVVLNRLGSLNLLKSRQEGFGSDSTVRRAVGNDHVSMAEDCHGSIVVVYTDSTGYGSYARVADPIGATVLYHPEYEFAPITDQVISPYVTYDEGNDCFVIVYSVKSGSTGTGYAVVMRVVGTSLVFGVPSSYGDVRPTPNMYIHHSVYHASSGNALIAYNVDVTYMYQYIRTATVQADDTVLFGTPVLFHTGSYQQPWLAYDSVSDTAILNYNGRSRTVSVTGSTISLGTINTEIDGAYATSLAASFDPSSGKMMVVYSGGSIYTYIRIGTVSGTTISFSSRLLMSSQSGAVIGISYDPSRAAFLVVSRYSDVNQGGMVREVTVASDNTMTLGESVLFADSDQDRVGVFYSSFYETSILSSTGSDGKMGMRLYSGDTWSPIDSGSFMGFVETGGDAGDLVSASGAASTVADLMHSEAFLAWLLRLA</sequence>
<organism evidence="1 2">
    <name type="scientific">Kipferlia bialata</name>
    <dbReference type="NCBI Taxonomy" id="797122"/>
    <lineage>
        <taxon>Eukaryota</taxon>
        <taxon>Metamonada</taxon>
        <taxon>Carpediemonas-like organisms</taxon>
        <taxon>Kipferlia</taxon>
    </lineage>
</organism>
<evidence type="ECO:0000313" key="1">
    <source>
        <dbReference type="EMBL" id="GIQ83975.1"/>
    </source>
</evidence>
<comment type="caution">
    <text evidence="1">The sequence shown here is derived from an EMBL/GenBank/DDBJ whole genome shotgun (WGS) entry which is preliminary data.</text>
</comment>
<reference evidence="1 2" key="1">
    <citation type="journal article" date="2018" name="PLoS ONE">
        <title>The draft genome of Kipferlia bialata reveals reductive genome evolution in fornicate parasites.</title>
        <authorList>
            <person name="Tanifuji G."/>
            <person name="Takabayashi S."/>
            <person name="Kume K."/>
            <person name="Takagi M."/>
            <person name="Nakayama T."/>
            <person name="Kamikawa R."/>
            <person name="Inagaki Y."/>
            <person name="Hashimoto T."/>
        </authorList>
    </citation>
    <scope>NUCLEOTIDE SEQUENCE [LARGE SCALE GENOMIC DNA]</scope>
    <source>
        <strain evidence="1">NY0173</strain>
    </source>
</reference>
<gene>
    <name evidence="1" type="ORF">KIPB_005383</name>
</gene>
<feature type="non-terminal residue" evidence="1">
    <location>
        <position position="1030"/>
    </location>
</feature>
<keyword evidence="2" id="KW-1185">Reference proteome</keyword>
<protein>
    <submittedName>
        <fullName evidence="1">Uncharacterized protein</fullName>
    </submittedName>
</protein>
<name>A0A9K3CX09_9EUKA</name>
<proteinExistence type="predicted"/>